<evidence type="ECO:0000313" key="1">
    <source>
        <dbReference type="EMBL" id="CAH2004334.1"/>
    </source>
</evidence>
<protein>
    <submittedName>
        <fullName evidence="1">Uncharacterized protein</fullName>
    </submittedName>
</protein>
<evidence type="ECO:0000313" key="2">
    <source>
        <dbReference type="Proteomes" id="UP001152888"/>
    </source>
</evidence>
<gene>
    <name evidence="1" type="ORF">ACAOBT_LOCUS27933</name>
</gene>
<sequence length="129" mass="15017">MYKKYSAVEKVEKNKDTEDEPVELRDENLKKLLVENLVSDISSLEMKKILARTHKLAKIVLSTPPQYTEQVKKVANQSLPLLEQLTQFYQYFITQQVATYRVTCKMMSILLNIFIELASKGFLHTTRAF</sequence>
<dbReference type="OrthoDB" id="422220at2759"/>
<dbReference type="Proteomes" id="UP001152888">
    <property type="component" value="Unassembled WGS sequence"/>
</dbReference>
<comment type="caution">
    <text evidence="1">The sequence shown here is derived from an EMBL/GenBank/DDBJ whole genome shotgun (WGS) entry which is preliminary data.</text>
</comment>
<dbReference type="AlphaFoldDB" id="A0A9P0PZD7"/>
<reference evidence="1" key="1">
    <citation type="submission" date="2022-03" db="EMBL/GenBank/DDBJ databases">
        <authorList>
            <person name="Sayadi A."/>
        </authorList>
    </citation>
    <scope>NUCLEOTIDE SEQUENCE</scope>
</reference>
<name>A0A9P0PZD7_ACAOB</name>
<dbReference type="EMBL" id="CAKOFQ010007585">
    <property type="protein sequence ID" value="CAH2004334.1"/>
    <property type="molecule type" value="Genomic_DNA"/>
</dbReference>
<keyword evidence="2" id="KW-1185">Reference proteome</keyword>
<proteinExistence type="predicted"/>
<accession>A0A9P0PZD7</accession>
<organism evidence="1 2">
    <name type="scientific">Acanthoscelides obtectus</name>
    <name type="common">Bean weevil</name>
    <name type="synonym">Bruchus obtectus</name>
    <dbReference type="NCBI Taxonomy" id="200917"/>
    <lineage>
        <taxon>Eukaryota</taxon>
        <taxon>Metazoa</taxon>
        <taxon>Ecdysozoa</taxon>
        <taxon>Arthropoda</taxon>
        <taxon>Hexapoda</taxon>
        <taxon>Insecta</taxon>
        <taxon>Pterygota</taxon>
        <taxon>Neoptera</taxon>
        <taxon>Endopterygota</taxon>
        <taxon>Coleoptera</taxon>
        <taxon>Polyphaga</taxon>
        <taxon>Cucujiformia</taxon>
        <taxon>Chrysomeloidea</taxon>
        <taxon>Chrysomelidae</taxon>
        <taxon>Bruchinae</taxon>
        <taxon>Bruchini</taxon>
        <taxon>Acanthoscelides</taxon>
    </lineage>
</organism>